<dbReference type="AlphaFoldDB" id="A0A8S1NA12"/>
<accession>A0A8S1NA12</accession>
<name>A0A8S1NA12_PARPR</name>
<protein>
    <submittedName>
        <fullName evidence="1">Uncharacterized protein</fullName>
    </submittedName>
</protein>
<evidence type="ECO:0000313" key="2">
    <source>
        <dbReference type="Proteomes" id="UP000688137"/>
    </source>
</evidence>
<dbReference type="Proteomes" id="UP000688137">
    <property type="component" value="Unassembled WGS sequence"/>
</dbReference>
<keyword evidence="2" id="KW-1185">Reference proteome</keyword>
<gene>
    <name evidence="1" type="ORF">PPRIM_AZ9-3.1.T0800086</name>
</gene>
<proteinExistence type="predicted"/>
<reference evidence="1" key="1">
    <citation type="submission" date="2021-01" db="EMBL/GenBank/DDBJ databases">
        <authorList>
            <consortium name="Genoscope - CEA"/>
            <person name="William W."/>
        </authorList>
    </citation>
    <scope>NUCLEOTIDE SEQUENCE</scope>
</reference>
<dbReference type="EMBL" id="CAJJDM010000083">
    <property type="protein sequence ID" value="CAD8088099.1"/>
    <property type="molecule type" value="Genomic_DNA"/>
</dbReference>
<evidence type="ECO:0000313" key="1">
    <source>
        <dbReference type="EMBL" id="CAD8088099.1"/>
    </source>
</evidence>
<comment type="caution">
    <text evidence="1">The sequence shown here is derived from an EMBL/GenBank/DDBJ whole genome shotgun (WGS) entry which is preliminary data.</text>
</comment>
<sequence>MKHQNFLLQNNNYKQDSWQECFQHATSEFHTLKVSYEKYHEIWRELLLKNEYQPTQTIPICQIGSAKKSLLKQQLSSNIDPLLATVQHLNVISIKELNTLTKLIEREPVFKIPTILTDSEIQLDRLIEIVRNQITSETSPICLWIIDFWSCIERFERIFDQYINLISKYEARLESSIKTSSELSIQKQLKLSYDEIKKKSISEKELNSQKDSCIKCCIF</sequence>
<organism evidence="1 2">
    <name type="scientific">Paramecium primaurelia</name>
    <dbReference type="NCBI Taxonomy" id="5886"/>
    <lineage>
        <taxon>Eukaryota</taxon>
        <taxon>Sar</taxon>
        <taxon>Alveolata</taxon>
        <taxon>Ciliophora</taxon>
        <taxon>Intramacronucleata</taxon>
        <taxon>Oligohymenophorea</taxon>
        <taxon>Peniculida</taxon>
        <taxon>Parameciidae</taxon>
        <taxon>Paramecium</taxon>
    </lineage>
</organism>